<evidence type="ECO:0000313" key="4">
    <source>
        <dbReference type="Proteomes" id="UP000824128"/>
    </source>
</evidence>
<sequence>MHQQARSGQYAALPPESDEGSPPAIERLKDLLAMTLAALSLLWKPLLCAIAGLLGAALLMRLFLS</sequence>
<feature type="region of interest" description="Disordered" evidence="1">
    <location>
        <begin position="1"/>
        <end position="24"/>
    </location>
</feature>
<keyword evidence="2" id="KW-0812">Transmembrane</keyword>
<evidence type="ECO:0000256" key="2">
    <source>
        <dbReference type="SAM" id="Phobius"/>
    </source>
</evidence>
<accession>A0A9D1N5A3</accession>
<keyword evidence="2" id="KW-0472">Membrane</keyword>
<reference evidence="3" key="2">
    <citation type="journal article" date="2021" name="PeerJ">
        <title>Extensive microbial diversity within the chicken gut microbiome revealed by metagenomics and culture.</title>
        <authorList>
            <person name="Gilroy R."/>
            <person name="Ravi A."/>
            <person name="Getino M."/>
            <person name="Pursley I."/>
            <person name="Horton D.L."/>
            <person name="Alikhan N.F."/>
            <person name="Baker D."/>
            <person name="Gharbi K."/>
            <person name="Hall N."/>
            <person name="Watson M."/>
            <person name="Adriaenssens E.M."/>
            <person name="Foster-Nyarko E."/>
            <person name="Jarju S."/>
            <person name="Secka A."/>
            <person name="Antonio M."/>
            <person name="Oren A."/>
            <person name="Chaudhuri R.R."/>
            <person name="La Ragione R."/>
            <person name="Hildebrand F."/>
            <person name="Pallen M.J."/>
        </authorList>
    </citation>
    <scope>NUCLEOTIDE SEQUENCE</scope>
    <source>
        <strain evidence="3">ChiGjej2B2-16831</strain>
    </source>
</reference>
<feature type="transmembrane region" description="Helical" evidence="2">
    <location>
        <begin position="41"/>
        <end position="64"/>
    </location>
</feature>
<dbReference type="Proteomes" id="UP000824128">
    <property type="component" value="Unassembled WGS sequence"/>
</dbReference>
<keyword evidence="2" id="KW-1133">Transmembrane helix</keyword>
<comment type="caution">
    <text evidence="3">The sequence shown here is derived from an EMBL/GenBank/DDBJ whole genome shotgun (WGS) entry which is preliminary data.</text>
</comment>
<reference evidence="3" key="1">
    <citation type="submission" date="2020-10" db="EMBL/GenBank/DDBJ databases">
        <authorList>
            <person name="Gilroy R."/>
        </authorList>
    </citation>
    <scope>NUCLEOTIDE SEQUENCE</scope>
    <source>
        <strain evidence="3">ChiGjej2B2-16831</strain>
    </source>
</reference>
<proteinExistence type="predicted"/>
<name>A0A9D1N5A3_9FIRM</name>
<evidence type="ECO:0000313" key="3">
    <source>
        <dbReference type="EMBL" id="HIU94921.1"/>
    </source>
</evidence>
<gene>
    <name evidence="3" type="ORF">IAD24_07150</name>
</gene>
<dbReference type="AlphaFoldDB" id="A0A9D1N5A3"/>
<dbReference type="EMBL" id="DVNZ01000227">
    <property type="protein sequence ID" value="HIU94921.1"/>
    <property type="molecule type" value="Genomic_DNA"/>
</dbReference>
<organism evidence="3 4">
    <name type="scientific">Candidatus Aphodomorpha intestinavium</name>
    <dbReference type="NCBI Taxonomy" id="2840672"/>
    <lineage>
        <taxon>Bacteria</taxon>
        <taxon>Bacillati</taxon>
        <taxon>Bacillota</taxon>
        <taxon>Clostridia</taxon>
        <taxon>Eubacteriales</taxon>
        <taxon>Candidatus Aphodomorpha</taxon>
    </lineage>
</organism>
<protein>
    <submittedName>
        <fullName evidence="3">Uncharacterized protein</fullName>
    </submittedName>
</protein>
<evidence type="ECO:0000256" key="1">
    <source>
        <dbReference type="SAM" id="MobiDB-lite"/>
    </source>
</evidence>